<dbReference type="Gene3D" id="3.90.79.10">
    <property type="entry name" value="Nucleoside Triphosphate Pyrophosphohydrolase"/>
    <property type="match status" value="1"/>
</dbReference>
<protein>
    <submittedName>
        <fullName evidence="4">7,8-dihydro-8-oxoguanine-triphosphatase</fullName>
    </submittedName>
</protein>
<accession>A0A0T5ZY79</accession>
<keyword evidence="2" id="KW-0378">Hydrolase</keyword>
<gene>
    <name evidence="4" type="ORF">XU08_C0001G0128</name>
</gene>
<dbReference type="PANTHER" id="PTHR43046:SF14">
    <property type="entry name" value="MUTT_NUDIX FAMILY PROTEIN"/>
    <property type="match status" value="1"/>
</dbReference>
<evidence type="ECO:0000256" key="1">
    <source>
        <dbReference type="ARBA" id="ARBA00001946"/>
    </source>
</evidence>
<dbReference type="InterPro" id="IPR041698">
    <property type="entry name" value="Methyltransf_25"/>
</dbReference>
<dbReference type="PRINTS" id="PR00502">
    <property type="entry name" value="NUDIXFAMILY"/>
</dbReference>
<dbReference type="InterPro" id="IPR020476">
    <property type="entry name" value="Nudix_hydrolase"/>
</dbReference>
<proteinExistence type="predicted"/>
<dbReference type="InterPro" id="IPR029063">
    <property type="entry name" value="SAM-dependent_MTases_sf"/>
</dbReference>
<dbReference type="Pfam" id="PF13649">
    <property type="entry name" value="Methyltransf_25"/>
    <property type="match status" value="1"/>
</dbReference>
<comment type="cofactor">
    <cofactor evidence="1">
        <name>Mg(2+)</name>
        <dbReference type="ChEBI" id="CHEBI:18420"/>
    </cofactor>
</comment>
<name>A0A0T5ZY79_UNCKA</name>
<dbReference type="InterPro" id="IPR000086">
    <property type="entry name" value="NUDIX_hydrolase_dom"/>
</dbReference>
<dbReference type="CDD" id="cd02883">
    <property type="entry name" value="NUDIX_Hydrolase"/>
    <property type="match status" value="1"/>
</dbReference>
<dbReference type="EMBL" id="LDXK01000001">
    <property type="protein sequence ID" value="KRT67719.1"/>
    <property type="molecule type" value="Genomic_DNA"/>
</dbReference>
<sequence>MNEGNGSHQKLNFRKIYSRGGNFDRILDFYVDYYGIDVIKDKQTVPSSLLHHYSLKAGNFIVAAIFNENYQFLVLRDPGKHGGWELPGGSVSPGENLEDALFRIVERETGLETDETEPIAVIENHFVDGHREVVHRGLAWLVRARGKIRDSEISLAFVDNFRSVSKNLMYANERILELAQQKLSQKQILLAHDEIDVNRNRRLNYLIHELTVAPLSKVFSSDRIKKIMKNYIGSAKTVLDVSCGDDKFIFEVCKSVELCVANDVSRSVTAALRRERNLPDNIIFTNHDATDLPFSKKFDLVICKNTLHHMHNYEELVVLLDSLKKVGKRVLIVDVEDPSRSTKRARFWNAYYRNFLGDRGGLFMTESEFRDVTSRNFPEWKLQFEKLETVKGNYLFLLASGRSSK</sequence>
<organism evidence="4 5">
    <name type="scientific">candidate division WWE3 bacterium CSP1-7</name>
    <dbReference type="NCBI Taxonomy" id="1576480"/>
    <lineage>
        <taxon>Bacteria</taxon>
        <taxon>Katanobacteria</taxon>
    </lineage>
</organism>
<evidence type="ECO:0000256" key="2">
    <source>
        <dbReference type="ARBA" id="ARBA00022801"/>
    </source>
</evidence>
<evidence type="ECO:0000313" key="5">
    <source>
        <dbReference type="Proteomes" id="UP000051297"/>
    </source>
</evidence>
<evidence type="ECO:0000259" key="3">
    <source>
        <dbReference type="PROSITE" id="PS51462"/>
    </source>
</evidence>
<dbReference type="InterPro" id="IPR015797">
    <property type="entry name" value="NUDIX_hydrolase-like_dom_sf"/>
</dbReference>
<dbReference type="CDD" id="cd02440">
    <property type="entry name" value="AdoMet_MTases"/>
    <property type="match status" value="1"/>
</dbReference>
<evidence type="ECO:0000313" key="4">
    <source>
        <dbReference type="EMBL" id="KRT67719.1"/>
    </source>
</evidence>
<dbReference type="AlphaFoldDB" id="A0A0T5ZY79"/>
<dbReference type="Proteomes" id="UP000051297">
    <property type="component" value="Unassembled WGS sequence"/>
</dbReference>
<dbReference type="PANTHER" id="PTHR43046">
    <property type="entry name" value="GDP-MANNOSE MANNOSYL HYDROLASE"/>
    <property type="match status" value="1"/>
</dbReference>
<dbReference type="SUPFAM" id="SSF55811">
    <property type="entry name" value="Nudix"/>
    <property type="match status" value="1"/>
</dbReference>
<reference evidence="4 5" key="1">
    <citation type="submission" date="2015-05" db="EMBL/GenBank/DDBJ databases">
        <title>Critical biogeochemical functions in the subsurface are associated with bacteria from new phyla and little studied lineages.</title>
        <authorList>
            <person name="Hug L.A."/>
            <person name="Thomas B.C."/>
            <person name="Sharon I."/>
            <person name="Brown C.T."/>
            <person name="Sharma R."/>
            <person name="Hettich R.L."/>
            <person name="Wilkins M.J."/>
            <person name="Williams K.H."/>
            <person name="Singh A."/>
            <person name="Banfield J.F."/>
        </authorList>
    </citation>
    <scope>NUCLEOTIDE SEQUENCE [LARGE SCALE GENOMIC DNA]</scope>
    <source>
        <strain evidence="4">CSP1-7</strain>
    </source>
</reference>
<feature type="domain" description="Nudix hydrolase" evidence="3">
    <location>
        <begin position="56"/>
        <end position="183"/>
    </location>
</feature>
<dbReference type="STRING" id="1576480.XU08_C0001G0128"/>
<dbReference type="PROSITE" id="PS51462">
    <property type="entry name" value="NUDIX"/>
    <property type="match status" value="1"/>
</dbReference>
<dbReference type="GO" id="GO:0016787">
    <property type="term" value="F:hydrolase activity"/>
    <property type="evidence" value="ECO:0007669"/>
    <property type="project" value="UniProtKB-KW"/>
</dbReference>
<comment type="caution">
    <text evidence="4">The sequence shown here is derived from an EMBL/GenBank/DDBJ whole genome shotgun (WGS) entry which is preliminary data.</text>
</comment>
<dbReference type="Gene3D" id="3.40.50.150">
    <property type="entry name" value="Vaccinia Virus protein VP39"/>
    <property type="match status" value="1"/>
</dbReference>
<dbReference type="SUPFAM" id="SSF53335">
    <property type="entry name" value="S-adenosyl-L-methionine-dependent methyltransferases"/>
    <property type="match status" value="1"/>
</dbReference>
<dbReference type="Pfam" id="PF00293">
    <property type="entry name" value="NUDIX"/>
    <property type="match status" value="1"/>
</dbReference>